<proteinExistence type="predicted"/>
<name>A0ABS7XMR2_9FLAO</name>
<keyword evidence="2" id="KW-1185">Reference proteome</keyword>
<gene>
    <name evidence="1" type="ORF">LBU54_01785</name>
</gene>
<dbReference type="Proteomes" id="UP001198901">
    <property type="component" value="Unassembled WGS sequence"/>
</dbReference>
<organism evidence="1 2">
    <name type="scientific">Winogradskyella alexanderae</name>
    <dbReference type="NCBI Taxonomy" id="2877123"/>
    <lineage>
        <taxon>Bacteria</taxon>
        <taxon>Pseudomonadati</taxon>
        <taxon>Bacteroidota</taxon>
        <taxon>Flavobacteriia</taxon>
        <taxon>Flavobacteriales</taxon>
        <taxon>Flavobacteriaceae</taxon>
        <taxon>Winogradskyella</taxon>
    </lineage>
</organism>
<dbReference type="RefSeq" id="WP_224524789.1">
    <property type="nucleotide sequence ID" value="NZ_JAIUJR010000001.1"/>
</dbReference>
<reference evidence="2" key="1">
    <citation type="submission" date="2023-07" db="EMBL/GenBank/DDBJ databases">
        <authorList>
            <person name="Yue Y."/>
        </authorList>
    </citation>
    <scope>NUCLEOTIDE SEQUENCE [LARGE SCALE GENOMIC DNA]</scope>
    <source>
        <strain evidence="2">D23</strain>
    </source>
</reference>
<accession>A0ABS7XMR2</accession>
<evidence type="ECO:0000313" key="2">
    <source>
        <dbReference type="Proteomes" id="UP001198901"/>
    </source>
</evidence>
<protein>
    <submittedName>
        <fullName evidence="1">Uncharacterized protein</fullName>
    </submittedName>
</protein>
<sequence length="127" mass="15111">MKNNRIVIILFAIIVLVNTISVFADKDLFNDFKDLNLKRAEMLSTIDIYQVFSNSFFFITEKPIKKIDTSYTYRLDNKNTGELIYFKVKTVKFKDSLFFFQHIDWLTKKNRKIEEGNYSLNKILSDD</sequence>
<dbReference type="EMBL" id="JAIUJR010000001">
    <property type="protein sequence ID" value="MCA0131297.1"/>
    <property type="molecule type" value="Genomic_DNA"/>
</dbReference>
<comment type="caution">
    <text evidence="1">The sequence shown here is derived from an EMBL/GenBank/DDBJ whole genome shotgun (WGS) entry which is preliminary data.</text>
</comment>
<evidence type="ECO:0000313" key="1">
    <source>
        <dbReference type="EMBL" id="MCA0131297.1"/>
    </source>
</evidence>